<accession>A0A9D1G9K1</accession>
<dbReference type="AlphaFoldDB" id="A0A9D1G9K1"/>
<protein>
    <recommendedName>
        <fullName evidence="3">PIN domain-containing protein</fullName>
    </recommendedName>
</protein>
<evidence type="ECO:0008006" key="3">
    <source>
        <dbReference type="Google" id="ProtNLM"/>
    </source>
</evidence>
<name>A0A9D1G9K1_9FIRM</name>
<gene>
    <name evidence="1" type="ORF">IAD04_04270</name>
</gene>
<comment type="caution">
    <text evidence="1">The sequence shown here is derived from an EMBL/GenBank/DDBJ whole genome shotgun (WGS) entry which is preliminary data.</text>
</comment>
<dbReference type="SUPFAM" id="SSF88723">
    <property type="entry name" value="PIN domain-like"/>
    <property type="match status" value="1"/>
</dbReference>
<evidence type="ECO:0000313" key="1">
    <source>
        <dbReference type="EMBL" id="HIT17571.1"/>
    </source>
</evidence>
<reference evidence="1" key="1">
    <citation type="submission" date="2020-10" db="EMBL/GenBank/DDBJ databases">
        <authorList>
            <person name="Gilroy R."/>
        </authorList>
    </citation>
    <scope>NUCLEOTIDE SEQUENCE</scope>
    <source>
        <strain evidence="1">14508</strain>
    </source>
</reference>
<dbReference type="EMBL" id="DVKI01000132">
    <property type="protein sequence ID" value="HIT17571.1"/>
    <property type="molecule type" value="Genomic_DNA"/>
</dbReference>
<dbReference type="Proteomes" id="UP000886893">
    <property type="component" value="Unassembled WGS sequence"/>
</dbReference>
<organism evidence="1 2">
    <name type="scientific">Candidatus Caccosoma faecigallinarum</name>
    <dbReference type="NCBI Taxonomy" id="2840720"/>
    <lineage>
        <taxon>Bacteria</taxon>
        <taxon>Bacillati</taxon>
        <taxon>Bacillota</taxon>
        <taxon>Bacillota incertae sedis</taxon>
        <taxon>Candidatus Caccosoma</taxon>
    </lineage>
</organism>
<dbReference type="InterPro" id="IPR029060">
    <property type="entry name" value="PIN-like_dom_sf"/>
</dbReference>
<sequence length="154" mass="18206">MDKKYKIFLDNNSIDYITNNFDKFNTLKEICDFYITPIILEEVIKIPDSKIEKRISNIITLFKLDTKLVNDSVLVWDCSRWDYSNFGDGKIYNEILIKETKSNTNDAIMADSANFYNFKILTCDKRLIKKLKKNKIDFLTFNQFINLITETDNI</sequence>
<proteinExistence type="predicted"/>
<evidence type="ECO:0000313" key="2">
    <source>
        <dbReference type="Proteomes" id="UP000886893"/>
    </source>
</evidence>
<dbReference type="Gene3D" id="3.40.50.1010">
    <property type="entry name" value="5'-nuclease"/>
    <property type="match status" value="1"/>
</dbReference>
<reference evidence="1" key="2">
    <citation type="journal article" date="2021" name="PeerJ">
        <title>Extensive microbial diversity within the chicken gut microbiome revealed by metagenomics and culture.</title>
        <authorList>
            <person name="Gilroy R."/>
            <person name="Ravi A."/>
            <person name="Getino M."/>
            <person name="Pursley I."/>
            <person name="Horton D.L."/>
            <person name="Alikhan N.F."/>
            <person name="Baker D."/>
            <person name="Gharbi K."/>
            <person name="Hall N."/>
            <person name="Watson M."/>
            <person name="Adriaenssens E.M."/>
            <person name="Foster-Nyarko E."/>
            <person name="Jarju S."/>
            <person name="Secka A."/>
            <person name="Antonio M."/>
            <person name="Oren A."/>
            <person name="Chaudhuri R.R."/>
            <person name="La Ragione R."/>
            <person name="Hildebrand F."/>
            <person name="Pallen M.J."/>
        </authorList>
    </citation>
    <scope>NUCLEOTIDE SEQUENCE</scope>
    <source>
        <strain evidence="1">14508</strain>
    </source>
</reference>